<keyword evidence="3" id="KW-1185">Reference proteome</keyword>
<dbReference type="Proteomes" id="UP000299102">
    <property type="component" value="Unassembled WGS sequence"/>
</dbReference>
<accession>A0A4C1V765</accession>
<feature type="region of interest" description="Disordered" evidence="1">
    <location>
        <begin position="45"/>
        <end position="64"/>
    </location>
</feature>
<proteinExistence type="predicted"/>
<reference evidence="2 3" key="1">
    <citation type="journal article" date="2019" name="Commun. Biol.">
        <title>The bagworm genome reveals a unique fibroin gene that provides high tensile strength.</title>
        <authorList>
            <person name="Kono N."/>
            <person name="Nakamura H."/>
            <person name="Ohtoshi R."/>
            <person name="Tomita M."/>
            <person name="Numata K."/>
            <person name="Arakawa K."/>
        </authorList>
    </citation>
    <scope>NUCLEOTIDE SEQUENCE [LARGE SCALE GENOMIC DNA]</scope>
</reference>
<dbReference type="AlphaFoldDB" id="A0A4C1V765"/>
<evidence type="ECO:0000256" key="1">
    <source>
        <dbReference type="SAM" id="MobiDB-lite"/>
    </source>
</evidence>
<dbReference type="EMBL" id="BGZK01000280">
    <property type="protein sequence ID" value="GBP33894.1"/>
    <property type="molecule type" value="Genomic_DNA"/>
</dbReference>
<evidence type="ECO:0000313" key="3">
    <source>
        <dbReference type="Proteomes" id="UP000299102"/>
    </source>
</evidence>
<gene>
    <name evidence="2" type="ORF">EVAR_21005_1</name>
</gene>
<organism evidence="2 3">
    <name type="scientific">Eumeta variegata</name>
    <name type="common">Bagworm moth</name>
    <name type="synonym">Eumeta japonica</name>
    <dbReference type="NCBI Taxonomy" id="151549"/>
    <lineage>
        <taxon>Eukaryota</taxon>
        <taxon>Metazoa</taxon>
        <taxon>Ecdysozoa</taxon>
        <taxon>Arthropoda</taxon>
        <taxon>Hexapoda</taxon>
        <taxon>Insecta</taxon>
        <taxon>Pterygota</taxon>
        <taxon>Neoptera</taxon>
        <taxon>Endopterygota</taxon>
        <taxon>Lepidoptera</taxon>
        <taxon>Glossata</taxon>
        <taxon>Ditrysia</taxon>
        <taxon>Tineoidea</taxon>
        <taxon>Psychidae</taxon>
        <taxon>Oiketicinae</taxon>
        <taxon>Eumeta</taxon>
    </lineage>
</organism>
<evidence type="ECO:0000313" key="2">
    <source>
        <dbReference type="EMBL" id="GBP33894.1"/>
    </source>
</evidence>
<feature type="region of interest" description="Disordered" evidence="1">
    <location>
        <begin position="1"/>
        <end position="27"/>
    </location>
</feature>
<sequence>MIMMSTKETDSITEAGHSIGERVQRTEYPPTLELQVARKNREQNWIRNIKSGSNRDRKRDRDQDQCEVSLFTTEGISFHNVLELQVLHADPMSRAVNKRHQRNDSVHDRQLNAFSGT</sequence>
<comment type="caution">
    <text evidence="2">The sequence shown here is derived from an EMBL/GenBank/DDBJ whole genome shotgun (WGS) entry which is preliminary data.</text>
</comment>
<feature type="region of interest" description="Disordered" evidence="1">
    <location>
        <begin position="96"/>
        <end position="117"/>
    </location>
</feature>
<protein>
    <submittedName>
        <fullName evidence="2">Uncharacterized protein</fullName>
    </submittedName>
</protein>
<name>A0A4C1V765_EUMVA</name>
<feature type="compositionally biased region" description="Basic and acidic residues" evidence="1">
    <location>
        <begin position="53"/>
        <end position="64"/>
    </location>
</feature>